<dbReference type="InterPro" id="IPR000189">
    <property type="entry name" value="Transglyc_AS"/>
</dbReference>
<dbReference type="PROSITE" id="PS00922">
    <property type="entry name" value="TRANSGLYCOSYLASE"/>
    <property type="match status" value="1"/>
</dbReference>
<dbReference type="SUPFAM" id="SSF48435">
    <property type="entry name" value="Bacterial muramidases"/>
    <property type="match status" value="1"/>
</dbReference>
<dbReference type="RefSeq" id="WP_171834024.1">
    <property type="nucleotide sequence ID" value="NZ_CP053708.1"/>
</dbReference>
<dbReference type="GO" id="GO:0042597">
    <property type="term" value="C:periplasmic space"/>
    <property type="evidence" value="ECO:0007669"/>
    <property type="project" value="InterPro"/>
</dbReference>
<gene>
    <name evidence="6" type="ORF">HN018_09805</name>
</gene>
<dbReference type="Pfam" id="PF01464">
    <property type="entry name" value="SLT"/>
    <property type="match status" value="1"/>
</dbReference>
<dbReference type="InterPro" id="IPR023346">
    <property type="entry name" value="Lysozyme-like_dom_sf"/>
</dbReference>
<dbReference type="SUPFAM" id="SSF53955">
    <property type="entry name" value="Lysozyme-like"/>
    <property type="match status" value="1"/>
</dbReference>
<feature type="compositionally biased region" description="Low complexity" evidence="4">
    <location>
        <begin position="50"/>
        <end position="60"/>
    </location>
</feature>
<organism evidence="6 7">
    <name type="scientific">Lichenicola cladoniae</name>
    <dbReference type="NCBI Taxonomy" id="1484109"/>
    <lineage>
        <taxon>Bacteria</taxon>
        <taxon>Pseudomonadati</taxon>
        <taxon>Pseudomonadota</taxon>
        <taxon>Alphaproteobacteria</taxon>
        <taxon>Acetobacterales</taxon>
        <taxon>Acetobacteraceae</taxon>
        <taxon>Lichenicola</taxon>
    </lineage>
</organism>
<sequence>MLEPPGTEGTTPDGRRVLLDPADRLMLRRSQCQVQRTMMSSIVLEPRTPPSSARPGSRPGASRLLRRLLLPSLALLAPTQIAGCARTQVAAAVPPIAGAATPGTQEAARVAGYQALAAGSADPVAERLVRYLRLLAPGGGSAAEIADFLHRNPTWPNRGLLTQRLDQAIASETDVAALGSLCGTATLASSESLLRCSGAWLPSQPGADATLPLMAAIVPPAIIQAARTAWVNGIDQPDRERAFLHSWGRFLTADDNWQRFDRLEWGGNVAAANRVIPLLQASQQQLATARLSLRRNADGADGVAAAMQGDASRDPVLVLDLARWLRRRDRPDEALALWKARGFTAETRVSRPRLTPFWTERDALARDLLRDHHDADALVMADDGYQSDPSAQVDGAFLTGWISLRRLHDPAGAEARFSHLLSSTSAITRSRGDYWTGRARLARGDVAGGRAALTEASAFPTTFYGQLAIARLQGPASGLDILLDPSLDRSVLATGLGNLHDLRWTSAQAIDFAGLELARAAETLVAWNDPRHARAFLLMLDQSVSSDTDHALAASLAVRLGLPDVAVAIARSAGRHGLVLAGAGWPRPYAPPPSPVLPPGLALAVMRQESSFDPQIASPAGARGLMQLTSGTARDTARTLGRPDLTPGPDGASLFDPDVNLALGTAYLGGLMTRFRNVAPYAIAAYNAGPHRVDRWLVENGDATAGAGSADDAQARMIDWIEMIPFAETRNYVQRVIENMGVYQNDPGGRA</sequence>
<evidence type="ECO:0000256" key="4">
    <source>
        <dbReference type="SAM" id="MobiDB-lite"/>
    </source>
</evidence>
<dbReference type="GO" id="GO:0016020">
    <property type="term" value="C:membrane"/>
    <property type="evidence" value="ECO:0007669"/>
    <property type="project" value="InterPro"/>
</dbReference>
<evidence type="ECO:0000313" key="7">
    <source>
        <dbReference type="Proteomes" id="UP000500767"/>
    </source>
</evidence>
<dbReference type="Gene3D" id="1.25.20.10">
    <property type="entry name" value="Bacterial muramidases"/>
    <property type="match status" value="1"/>
</dbReference>
<comment type="similarity">
    <text evidence="1">Belongs to the transglycosylase Slt family.</text>
</comment>
<evidence type="ECO:0000259" key="5">
    <source>
        <dbReference type="Pfam" id="PF01464"/>
    </source>
</evidence>
<dbReference type="CDD" id="cd13401">
    <property type="entry name" value="Slt70-like"/>
    <property type="match status" value="1"/>
</dbReference>
<evidence type="ECO:0000313" key="6">
    <source>
        <dbReference type="EMBL" id="QKE90294.1"/>
    </source>
</evidence>
<keyword evidence="7" id="KW-1185">Reference proteome</keyword>
<feature type="domain" description="Transglycosylase SLT" evidence="5">
    <location>
        <begin position="597"/>
        <end position="702"/>
    </location>
</feature>
<dbReference type="PANTHER" id="PTHR37423">
    <property type="entry name" value="SOLUBLE LYTIC MUREIN TRANSGLYCOSYLASE-RELATED"/>
    <property type="match status" value="1"/>
</dbReference>
<accession>A0A6M8HPG5</accession>
<evidence type="ECO:0000256" key="3">
    <source>
        <dbReference type="ARBA" id="ARBA00022729"/>
    </source>
</evidence>
<dbReference type="AlphaFoldDB" id="A0A6M8HPG5"/>
<proteinExistence type="inferred from homology"/>
<dbReference type="InterPro" id="IPR008258">
    <property type="entry name" value="Transglycosylase_SLT_dom_1"/>
</dbReference>
<protein>
    <submittedName>
        <fullName evidence="6">Lytic transglycosylase domain-containing protein</fullName>
    </submittedName>
</protein>
<dbReference type="GO" id="GO:0004553">
    <property type="term" value="F:hydrolase activity, hydrolyzing O-glycosyl compounds"/>
    <property type="evidence" value="ECO:0007669"/>
    <property type="project" value="InterPro"/>
</dbReference>
<name>A0A6M8HPG5_9PROT</name>
<reference evidence="6 7" key="1">
    <citation type="journal article" date="2014" name="World J. Microbiol. Biotechnol.">
        <title>Biodiversity and physiological characteristics of Antarctic and Arctic lichens-associated bacteria.</title>
        <authorList>
            <person name="Lee Y.M."/>
            <person name="Kim E.H."/>
            <person name="Lee H.K."/>
            <person name="Hong S.G."/>
        </authorList>
    </citation>
    <scope>NUCLEOTIDE SEQUENCE [LARGE SCALE GENOMIC DNA]</scope>
    <source>
        <strain evidence="6 7">PAMC 26569</strain>
    </source>
</reference>
<feature type="region of interest" description="Disordered" evidence="4">
    <location>
        <begin position="40"/>
        <end position="60"/>
    </location>
</feature>
<evidence type="ECO:0000256" key="1">
    <source>
        <dbReference type="ARBA" id="ARBA00007734"/>
    </source>
</evidence>
<dbReference type="KEGG" id="lck:HN018_09805"/>
<dbReference type="Proteomes" id="UP000500767">
    <property type="component" value="Chromosome"/>
</dbReference>
<dbReference type="InterPro" id="IPR008939">
    <property type="entry name" value="Lytic_TGlycosylase_superhlx_U"/>
</dbReference>
<dbReference type="Gene3D" id="1.10.530.10">
    <property type="match status" value="1"/>
</dbReference>
<dbReference type="PANTHER" id="PTHR37423:SF2">
    <property type="entry name" value="MEMBRANE-BOUND LYTIC MUREIN TRANSGLYCOSYLASE C"/>
    <property type="match status" value="1"/>
</dbReference>
<dbReference type="GO" id="GO:0000270">
    <property type="term" value="P:peptidoglycan metabolic process"/>
    <property type="evidence" value="ECO:0007669"/>
    <property type="project" value="InterPro"/>
</dbReference>
<evidence type="ECO:0000256" key="2">
    <source>
        <dbReference type="ARBA" id="ARBA00009387"/>
    </source>
</evidence>
<comment type="similarity">
    <text evidence="2">Belongs to the virb1 family.</text>
</comment>
<keyword evidence="3" id="KW-0732">Signal</keyword>
<dbReference type="GO" id="GO:0008933">
    <property type="term" value="F:peptidoglycan lytic transglycosylase activity"/>
    <property type="evidence" value="ECO:0007669"/>
    <property type="project" value="InterPro"/>
</dbReference>
<dbReference type="EMBL" id="CP053708">
    <property type="protein sequence ID" value="QKE90294.1"/>
    <property type="molecule type" value="Genomic_DNA"/>
</dbReference>